<dbReference type="GO" id="GO:0006950">
    <property type="term" value="P:response to stress"/>
    <property type="evidence" value="ECO:0007669"/>
    <property type="project" value="TreeGrafter"/>
</dbReference>
<dbReference type="InterPro" id="IPR036388">
    <property type="entry name" value="WH-like_DNA-bd_sf"/>
</dbReference>
<protein>
    <submittedName>
        <fullName evidence="2">Putative transcriptional regulator, MarR family</fullName>
    </submittedName>
</protein>
<dbReference type="SUPFAM" id="SSF46785">
    <property type="entry name" value="Winged helix' DNA-binding domain"/>
    <property type="match status" value="1"/>
</dbReference>
<organism evidence="2 3">
    <name type="scientific">Nocardia nova SH22a</name>
    <dbReference type="NCBI Taxonomy" id="1415166"/>
    <lineage>
        <taxon>Bacteria</taxon>
        <taxon>Bacillati</taxon>
        <taxon>Actinomycetota</taxon>
        <taxon>Actinomycetes</taxon>
        <taxon>Mycobacteriales</taxon>
        <taxon>Nocardiaceae</taxon>
        <taxon>Nocardia</taxon>
    </lineage>
</organism>
<dbReference type="PANTHER" id="PTHR33164">
    <property type="entry name" value="TRANSCRIPTIONAL REGULATOR, MARR FAMILY"/>
    <property type="match status" value="1"/>
</dbReference>
<proteinExistence type="predicted"/>
<dbReference type="Proteomes" id="UP000019150">
    <property type="component" value="Chromosome"/>
</dbReference>
<dbReference type="InterPro" id="IPR039422">
    <property type="entry name" value="MarR/SlyA-like"/>
</dbReference>
<dbReference type="STRING" id="1415166.NONO_c31620"/>
<feature type="domain" description="HTH marR-type" evidence="1">
    <location>
        <begin position="14"/>
        <end position="145"/>
    </location>
</feature>
<keyword evidence="3" id="KW-1185">Reference proteome</keyword>
<dbReference type="eggNOG" id="COG1846">
    <property type="taxonomic scope" value="Bacteria"/>
</dbReference>
<sequence>MIESQAVSAGGSAHDGLADTLVQSAFVTMAVLTRIAAENDLSLTQVRVLGILRDRRVGITALAGYLGLDKSTMTGLVRRAEERGLLRREPNPDDGRAVDVVLTGEAGTLVETVRERVGRELSSMTDALAPGEQRRLQSLLRRMLESGPS</sequence>
<dbReference type="PANTHER" id="PTHR33164:SF57">
    <property type="entry name" value="MARR-FAMILY TRANSCRIPTIONAL REGULATOR"/>
    <property type="match status" value="1"/>
</dbReference>
<dbReference type="GO" id="GO:0003700">
    <property type="term" value="F:DNA-binding transcription factor activity"/>
    <property type="evidence" value="ECO:0007669"/>
    <property type="project" value="InterPro"/>
</dbReference>
<dbReference type="PRINTS" id="PR00598">
    <property type="entry name" value="HTHMARR"/>
</dbReference>
<dbReference type="RefSeq" id="WP_051494708.1">
    <property type="nucleotide sequence ID" value="NZ_CP006850.1"/>
</dbReference>
<evidence type="ECO:0000313" key="3">
    <source>
        <dbReference type="Proteomes" id="UP000019150"/>
    </source>
</evidence>
<dbReference type="EMBL" id="CP006850">
    <property type="protein sequence ID" value="AHH17949.1"/>
    <property type="molecule type" value="Genomic_DNA"/>
</dbReference>
<dbReference type="AlphaFoldDB" id="W5TFN4"/>
<dbReference type="SMART" id="SM00347">
    <property type="entry name" value="HTH_MARR"/>
    <property type="match status" value="1"/>
</dbReference>
<evidence type="ECO:0000259" key="1">
    <source>
        <dbReference type="PROSITE" id="PS50995"/>
    </source>
</evidence>
<dbReference type="PROSITE" id="PS50995">
    <property type="entry name" value="HTH_MARR_2"/>
    <property type="match status" value="1"/>
</dbReference>
<reference evidence="2 3" key="1">
    <citation type="journal article" date="2014" name="Appl. Environ. Microbiol.">
        <title>Insights into the Microbial Degradation of Rubber and Gutta-Percha by Analysis of the Complete Genome of Nocardia nova SH22a.</title>
        <authorList>
            <person name="Luo Q."/>
            <person name="Hiessl S."/>
            <person name="Poehlein A."/>
            <person name="Daniel R."/>
            <person name="Steinbuchel A."/>
        </authorList>
    </citation>
    <scope>NUCLEOTIDE SEQUENCE [LARGE SCALE GENOMIC DNA]</scope>
    <source>
        <strain evidence="2">SH22a</strain>
    </source>
</reference>
<dbReference type="InterPro" id="IPR000835">
    <property type="entry name" value="HTH_MarR-typ"/>
</dbReference>
<dbReference type="KEGG" id="nno:NONO_c31620"/>
<accession>W5TFN4</accession>
<name>W5TFN4_9NOCA</name>
<dbReference type="InterPro" id="IPR036390">
    <property type="entry name" value="WH_DNA-bd_sf"/>
</dbReference>
<gene>
    <name evidence="2" type="ORF">NONO_c31620</name>
</gene>
<dbReference type="Gene3D" id="1.10.10.10">
    <property type="entry name" value="Winged helix-like DNA-binding domain superfamily/Winged helix DNA-binding domain"/>
    <property type="match status" value="1"/>
</dbReference>
<dbReference type="Pfam" id="PF12802">
    <property type="entry name" value="MarR_2"/>
    <property type="match status" value="1"/>
</dbReference>
<dbReference type="PATRIC" id="fig|1415166.3.peg.3243"/>
<dbReference type="HOGENOM" id="CLU_083287_27_8_11"/>
<evidence type="ECO:0000313" key="2">
    <source>
        <dbReference type="EMBL" id="AHH17949.1"/>
    </source>
</evidence>